<keyword evidence="3" id="KW-1185">Reference proteome</keyword>
<name>A0A0D2MD48_9CHLO</name>
<reference evidence="2 3" key="1">
    <citation type="journal article" date="2013" name="BMC Genomics">
        <title>Reconstruction of the lipid metabolism for the microalga Monoraphidium neglectum from its genome sequence reveals characteristics suitable for biofuel production.</title>
        <authorList>
            <person name="Bogen C."/>
            <person name="Al-Dilaimi A."/>
            <person name="Albersmeier A."/>
            <person name="Wichmann J."/>
            <person name="Grundmann M."/>
            <person name="Rupp O."/>
            <person name="Lauersen K.J."/>
            <person name="Blifernez-Klassen O."/>
            <person name="Kalinowski J."/>
            <person name="Goesmann A."/>
            <person name="Mussgnug J.H."/>
            <person name="Kruse O."/>
        </authorList>
    </citation>
    <scope>NUCLEOTIDE SEQUENCE [LARGE SCALE GENOMIC DNA]</scope>
    <source>
        <strain evidence="2 3">SAG 48.87</strain>
    </source>
</reference>
<sequence>MQGGAVGKAFLTPFGVGNQASSVTALGTRGGVGQAIASRIPQIPFLTACATPDKPYPIIMGSMLVPESPVKYAPFEFTPLYAGILNTTAGTDPVVGGGYVEPLLLNTYSPGPQPTPASGVANVTATSAPYVVPLVQMVGISSSFAAQGTRPDTTTQAELTGAERLEYWNLLNYQGGSRLFADGGGADNTAITPLVQRGVRHIVCGVATIYPPNGTADQWAVYQWDVAGLFGAVPRDLNKRGLVSGVAIDIYNKAMQIFPESGYKELHAALAAAYKAGGSTAHRATYTVQDNANKGVKGGWEVDVLWVTNSQAAQWEGALPAETQQLLADARAGAPGLPAHLQELRQYPYISTFDADYTPELVTLLSQQASWQMLQSKSIIQQMMAAPPGPPAAAAGAAAAAPAAAAQPKAAKPRLRAR</sequence>
<evidence type="ECO:0000313" key="3">
    <source>
        <dbReference type="Proteomes" id="UP000054498"/>
    </source>
</evidence>
<feature type="compositionally biased region" description="Low complexity" evidence="1">
    <location>
        <begin position="392"/>
        <end position="410"/>
    </location>
</feature>
<feature type="region of interest" description="Disordered" evidence="1">
    <location>
        <begin position="386"/>
        <end position="418"/>
    </location>
</feature>
<dbReference type="KEGG" id="mng:MNEG_6848"/>
<dbReference type="Proteomes" id="UP000054498">
    <property type="component" value="Unassembled WGS sequence"/>
</dbReference>
<proteinExistence type="predicted"/>
<dbReference type="RefSeq" id="XP_013900129.1">
    <property type="nucleotide sequence ID" value="XM_014044675.1"/>
</dbReference>
<dbReference type="OrthoDB" id="4084751at2759"/>
<evidence type="ECO:0000256" key="1">
    <source>
        <dbReference type="SAM" id="MobiDB-lite"/>
    </source>
</evidence>
<accession>A0A0D2MD48</accession>
<evidence type="ECO:0000313" key="2">
    <source>
        <dbReference type="EMBL" id="KIZ01110.1"/>
    </source>
</evidence>
<protein>
    <submittedName>
        <fullName evidence="2">Centriole proteome protein</fullName>
    </submittedName>
</protein>
<organism evidence="2 3">
    <name type="scientific">Monoraphidium neglectum</name>
    <dbReference type="NCBI Taxonomy" id="145388"/>
    <lineage>
        <taxon>Eukaryota</taxon>
        <taxon>Viridiplantae</taxon>
        <taxon>Chlorophyta</taxon>
        <taxon>core chlorophytes</taxon>
        <taxon>Chlorophyceae</taxon>
        <taxon>CS clade</taxon>
        <taxon>Sphaeropleales</taxon>
        <taxon>Selenastraceae</taxon>
        <taxon>Monoraphidium</taxon>
    </lineage>
</organism>
<dbReference type="GeneID" id="25739724"/>
<dbReference type="AlphaFoldDB" id="A0A0D2MD48"/>
<dbReference type="EMBL" id="KK101374">
    <property type="protein sequence ID" value="KIZ01110.1"/>
    <property type="molecule type" value="Genomic_DNA"/>
</dbReference>
<gene>
    <name evidence="2" type="ORF">MNEG_6848</name>
</gene>